<proteinExistence type="inferred from homology"/>
<dbReference type="GO" id="GO:0006508">
    <property type="term" value="P:proteolysis"/>
    <property type="evidence" value="ECO:0007669"/>
    <property type="project" value="InterPro"/>
</dbReference>
<dbReference type="GeneID" id="120268645"/>
<dbReference type="Pfam" id="PF00112">
    <property type="entry name" value="Peptidase_C1"/>
    <property type="match status" value="1"/>
</dbReference>
<evidence type="ECO:0000256" key="1">
    <source>
        <dbReference type="ARBA" id="ARBA00008455"/>
    </source>
</evidence>
<accession>A0AB40BXP2</accession>
<comment type="similarity">
    <text evidence="1">Belongs to the peptidase C1 family.</text>
</comment>
<evidence type="ECO:0000313" key="4">
    <source>
        <dbReference type="Proteomes" id="UP001515500"/>
    </source>
</evidence>
<dbReference type="InterPro" id="IPR000668">
    <property type="entry name" value="Peptidase_C1A_C"/>
</dbReference>
<name>A0AB40BXP2_DIOCR</name>
<evidence type="ECO:0000256" key="2">
    <source>
        <dbReference type="ARBA" id="ARBA00023157"/>
    </source>
</evidence>
<keyword evidence="2" id="KW-1015">Disulfide bond</keyword>
<dbReference type="AlphaFoldDB" id="A0AB40BXP2"/>
<evidence type="ECO:0000313" key="5">
    <source>
        <dbReference type="RefSeq" id="XP_039131889.1"/>
    </source>
</evidence>
<dbReference type="InterPro" id="IPR038765">
    <property type="entry name" value="Papain-like_cys_pep_sf"/>
</dbReference>
<reference evidence="5" key="1">
    <citation type="submission" date="2025-08" db="UniProtKB">
        <authorList>
            <consortium name="RefSeq"/>
        </authorList>
    </citation>
    <scope>IDENTIFICATION</scope>
</reference>
<sequence>MFKYQNVNVTDLPESVDWRDKGAVTPIKRQGRFMLGFAALAAVEGAFKINTSRLVSLNGGVTLEDNYPYTETQGCCQERKARTPVAYITDYQHVPANKEALLKHVAHQTVSAAVFSEKVNFKQYRGGLFFEHHEDYPNHTVTIVRYGKYRNFLRDKGYMKVARDIGLRYGVCGIARAINFKEEFSPMFLEEEQRQEIVN</sequence>
<dbReference type="InterPro" id="IPR013128">
    <property type="entry name" value="Peptidase_C1A"/>
</dbReference>
<dbReference type="CDD" id="cd02248">
    <property type="entry name" value="Peptidase_C1A"/>
    <property type="match status" value="1"/>
</dbReference>
<gene>
    <name evidence="5" type="primary">LOC120268645</name>
</gene>
<dbReference type="SMART" id="SM00645">
    <property type="entry name" value="Pept_C1"/>
    <property type="match status" value="1"/>
</dbReference>
<dbReference type="SUPFAM" id="SSF54001">
    <property type="entry name" value="Cysteine proteinases"/>
    <property type="match status" value="1"/>
</dbReference>
<dbReference type="RefSeq" id="XP_039131889.1">
    <property type="nucleotide sequence ID" value="XM_039275955.1"/>
</dbReference>
<dbReference type="Gene3D" id="3.90.70.10">
    <property type="entry name" value="Cysteine proteinases"/>
    <property type="match status" value="2"/>
</dbReference>
<feature type="domain" description="Peptidase C1A papain C-terminal" evidence="3">
    <location>
        <begin position="12"/>
        <end position="182"/>
    </location>
</feature>
<dbReference type="GO" id="GO:0008234">
    <property type="term" value="F:cysteine-type peptidase activity"/>
    <property type="evidence" value="ECO:0007669"/>
    <property type="project" value="InterPro"/>
</dbReference>
<dbReference type="PANTHER" id="PTHR12411">
    <property type="entry name" value="CYSTEINE PROTEASE FAMILY C1-RELATED"/>
    <property type="match status" value="1"/>
</dbReference>
<organism evidence="4 5">
    <name type="scientific">Dioscorea cayennensis subsp. rotundata</name>
    <name type="common">White Guinea yam</name>
    <name type="synonym">Dioscorea rotundata</name>
    <dbReference type="NCBI Taxonomy" id="55577"/>
    <lineage>
        <taxon>Eukaryota</taxon>
        <taxon>Viridiplantae</taxon>
        <taxon>Streptophyta</taxon>
        <taxon>Embryophyta</taxon>
        <taxon>Tracheophyta</taxon>
        <taxon>Spermatophyta</taxon>
        <taxon>Magnoliopsida</taxon>
        <taxon>Liliopsida</taxon>
        <taxon>Dioscoreales</taxon>
        <taxon>Dioscoreaceae</taxon>
        <taxon>Dioscorea</taxon>
    </lineage>
</organism>
<dbReference type="InterPro" id="IPR039417">
    <property type="entry name" value="Peptidase_C1A_papain-like"/>
</dbReference>
<keyword evidence="4" id="KW-1185">Reference proteome</keyword>
<evidence type="ECO:0000259" key="3">
    <source>
        <dbReference type="SMART" id="SM00645"/>
    </source>
</evidence>
<dbReference type="Proteomes" id="UP001515500">
    <property type="component" value="Chromosome 9"/>
</dbReference>
<protein>
    <submittedName>
        <fullName evidence="5">Senescence-specific cysteine protease SAG12-like</fullName>
    </submittedName>
</protein>